<accession>A0A1G7CLF0</accession>
<dbReference type="CDD" id="cd09022">
    <property type="entry name" value="Aldose_epim_Ec_YihR"/>
    <property type="match status" value="1"/>
</dbReference>
<dbReference type="InterPro" id="IPR037480">
    <property type="entry name" value="YihR-like"/>
</dbReference>
<dbReference type="OrthoDB" id="4739604at2"/>
<evidence type="ECO:0000313" key="1">
    <source>
        <dbReference type="EMBL" id="SDE40063.1"/>
    </source>
</evidence>
<dbReference type="SUPFAM" id="SSF74650">
    <property type="entry name" value="Galactose mutarotase-like"/>
    <property type="match status" value="1"/>
</dbReference>
<dbReference type="PANTHER" id="PTHR10091">
    <property type="entry name" value="ALDOSE-1-EPIMERASE"/>
    <property type="match status" value="1"/>
</dbReference>
<dbReference type="Pfam" id="PF01263">
    <property type="entry name" value="Aldose_epim"/>
    <property type="match status" value="1"/>
</dbReference>
<gene>
    <name evidence="1" type="ORF">SAMN04489747_3306</name>
</gene>
<dbReference type="InterPro" id="IPR014718">
    <property type="entry name" value="GH-type_carb-bd"/>
</dbReference>
<organism evidence="1 2">
    <name type="scientific">Auraticoccus monumenti</name>
    <dbReference type="NCBI Taxonomy" id="675864"/>
    <lineage>
        <taxon>Bacteria</taxon>
        <taxon>Bacillati</taxon>
        <taxon>Actinomycetota</taxon>
        <taxon>Actinomycetes</taxon>
        <taxon>Propionibacteriales</taxon>
        <taxon>Propionibacteriaceae</taxon>
        <taxon>Auraticoccus</taxon>
    </lineage>
</organism>
<dbReference type="GO" id="GO:0030246">
    <property type="term" value="F:carbohydrate binding"/>
    <property type="evidence" value="ECO:0007669"/>
    <property type="project" value="InterPro"/>
</dbReference>
<dbReference type="Proteomes" id="UP000198546">
    <property type="component" value="Chromosome i"/>
</dbReference>
<protein>
    <submittedName>
        <fullName evidence="1">Aldose 1-epimerase</fullName>
    </submittedName>
</protein>
<dbReference type="Gene3D" id="2.70.98.10">
    <property type="match status" value="1"/>
</dbReference>
<proteinExistence type="predicted"/>
<dbReference type="EMBL" id="LT629688">
    <property type="protein sequence ID" value="SDE40063.1"/>
    <property type="molecule type" value="Genomic_DNA"/>
</dbReference>
<dbReference type="InterPro" id="IPR011013">
    <property type="entry name" value="Gal_mutarotase_sf_dom"/>
</dbReference>
<dbReference type="GO" id="GO:0004034">
    <property type="term" value="F:aldose 1-epimerase activity"/>
    <property type="evidence" value="ECO:0007669"/>
    <property type="project" value="TreeGrafter"/>
</dbReference>
<sequence length="302" mass="33360">MSPSLPTGVQHEIVHGPWRAVVTEVGAVLRVLQRDGRDVVAGIGETDRVTKSRGQQLLPWPNRIRDGVYRFGGEEFQLALSEPKRHNAIHGLATWQPWQTVGYTDSELVQRVVVHPQLGWPGTVEATLTHRLDDDGLSVDVRARNTGPVPVPFGYAAHPYLTVGEDTVDEVSVTLPADTFLEVDDRLLPIRRSPVEGSPADLRAGEPLGARVLDTAFTDLHRDEDGRWRIELAHGERRAVLWADESFGWAQLFTGEHLRDINLAVEPMTCGPDAFNEGPTSEDVIVLEPGAEFRGTWGLTGR</sequence>
<name>A0A1G7CLF0_9ACTN</name>
<evidence type="ECO:0000313" key="2">
    <source>
        <dbReference type="Proteomes" id="UP000198546"/>
    </source>
</evidence>
<dbReference type="InterPro" id="IPR008183">
    <property type="entry name" value="Aldose_1/G6P_1-epimerase"/>
</dbReference>
<dbReference type="GO" id="GO:0033499">
    <property type="term" value="P:galactose catabolic process via UDP-galactose, Leloir pathway"/>
    <property type="evidence" value="ECO:0007669"/>
    <property type="project" value="TreeGrafter"/>
</dbReference>
<keyword evidence="2" id="KW-1185">Reference proteome</keyword>
<dbReference type="AlphaFoldDB" id="A0A1G7CLF0"/>
<dbReference type="PANTHER" id="PTHR10091:SF0">
    <property type="entry name" value="GALACTOSE MUTAROTASE"/>
    <property type="match status" value="1"/>
</dbReference>
<dbReference type="RefSeq" id="WP_090595039.1">
    <property type="nucleotide sequence ID" value="NZ_LT629688.1"/>
</dbReference>
<reference evidence="1 2" key="1">
    <citation type="submission" date="2016-10" db="EMBL/GenBank/DDBJ databases">
        <authorList>
            <person name="de Groot N.N."/>
        </authorList>
    </citation>
    <scope>NUCLEOTIDE SEQUENCE [LARGE SCALE GENOMIC DNA]</scope>
    <source>
        <strain evidence="1 2">MON 2.2</strain>
    </source>
</reference>
<dbReference type="STRING" id="675864.SAMN04489747_3306"/>
<dbReference type="GO" id="GO:0006006">
    <property type="term" value="P:glucose metabolic process"/>
    <property type="evidence" value="ECO:0007669"/>
    <property type="project" value="TreeGrafter"/>
</dbReference>